<reference evidence="1 2" key="1">
    <citation type="journal article" date="2016" name="Front. Microbiol.">
        <title>Genomic Resource of Rice Seed Associated Bacteria.</title>
        <authorList>
            <person name="Midha S."/>
            <person name="Bansal K."/>
            <person name="Sharma S."/>
            <person name="Kumar N."/>
            <person name="Patil P.P."/>
            <person name="Chaudhry V."/>
            <person name="Patil P.B."/>
        </authorList>
    </citation>
    <scope>NUCLEOTIDE SEQUENCE [LARGE SCALE GENOMIC DNA]</scope>
    <source>
        <strain evidence="1 2">NS258</strain>
    </source>
</reference>
<organism evidence="1 2">
    <name type="scientific">Sphingomonas sanguinis</name>
    <dbReference type="NCBI Taxonomy" id="33051"/>
    <lineage>
        <taxon>Bacteria</taxon>
        <taxon>Pseudomonadati</taxon>
        <taxon>Pseudomonadota</taxon>
        <taxon>Alphaproteobacteria</taxon>
        <taxon>Sphingomonadales</taxon>
        <taxon>Sphingomonadaceae</taxon>
        <taxon>Sphingomonas</taxon>
    </lineage>
</organism>
<dbReference type="Proteomes" id="UP000074410">
    <property type="component" value="Unassembled WGS sequence"/>
</dbReference>
<evidence type="ECO:0008006" key="3">
    <source>
        <dbReference type="Google" id="ProtNLM"/>
    </source>
</evidence>
<accession>A0A147J8K2</accession>
<protein>
    <recommendedName>
        <fullName evidence="3">Plasmid recombination enzyme</fullName>
    </recommendedName>
</protein>
<dbReference type="AlphaFoldDB" id="A0A147J8K2"/>
<dbReference type="PATRIC" id="fig|33051.5.peg.2828"/>
<name>A0A147J8K2_9SPHN</name>
<gene>
    <name evidence="1" type="ORF">NS258_08805</name>
</gene>
<dbReference type="EMBL" id="LDTC01000061">
    <property type="protein sequence ID" value="KTW13555.1"/>
    <property type="molecule type" value="Genomic_DNA"/>
</dbReference>
<dbReference type="NCBIfam" id="NF041497">
    <property type="entry name" value="MobV"/>
    <property type="match status" value="1"/>
</dbReference>
<dbReference type="RefSeq" id="WP_058716724.1">
    <property type="nucleotide sequence ID" value="NZ_LDTC01000061.1"/>
</dbReference>
<dbReference type="Gene3D" id="3.30.930.30">
    <property type="match status" value="1"/>
</dbReference>
<dbReference type="GO" id="GO:0006310">
    <property type="term" value="P:DNA recombination"/>
    <property type="evidence" value="ECO:0007669"/>
    <property type="project" value="InterPro"/>
</dbReference>
<sequence>MKMYAIFTWDAEHGPIKTWDRMTSVEMHNGRTKPIAHGMDGAPPPEFLVGSPKIANEVRHRLADHGIDPSGIRENGVIAHEAIITASREFFHMGSPDEQKARLEKWKQAQVDFATQRYGVHRIASMVLHQDEHTPHIHLVAIPLKLATDGRRRERTPRWGLDNQVLTARDELRQLQTDYGKAMASFGLSRGREGSERKRVPFSVILSDIEAEREAIKLREAEVRAREEQLDACLITLRDGWHAVVEKDREAAAARAAVVSMMADLKRREIEYEGLLVREGRLKRSLDDLNAREAAVAKRERVLKEQLRHRVPQKVMPSGLAVTPAQRSL</sequence>
<dbReference type="Pfam" id="PF01076">
    <property type="entry name" value="Mob_Pre"/>
    <property type="match status" value="1"/>
</dbReference>
<comment type="caution">
    <text evidence="1">The sequence shown here is derived from an EMBL/GenBank/DDBJ whole genome shotgun (WGS) entry which is preliminary data.</text>
</comment>
<evidence type="ECO:0000313" key="1">
    <source>
        <dbReference type="EMBL" id="KTW13555.1"/>
    </source>
</evidence>
<dbReference type="CDD" id="cd17242">
    <property type="entry name" value="MobM_relaxase"/>
    <property type="match status" value="1"/>
</dbReference>
<dbReference type="InterPro" id="IPR001668">
    <property type="entry name" value="Mob_Pre"/>
</dbReference>
<evidence type="ECO:0000313" key="2">
    <source>
        <dbReference type="Proteomes" id="UP000074410"/>
    </source>
</evidence>
<dbReference type="GO" id="GO:0003677">
    <property type="term" value="F:DNA binding"/>
    <property type="evidence" value="ECO:0007669"/>
    <property type="project" value="InterPro"/>
</dbReference>
<proteinExistence type="predicted"/>